<keyword evidence="5" id="KW-1185">Reference proteome</keyword>
<comment type="function">
    <text evidence="3">A probable RNA chaperone. Forms a complex with KhpB which binds to cellular RNA and controls its expression. Plays a role in peptidoglycan (PG) homeostasis and cell length regulation.</text>
</comment>
<dbReference type="HAMAP" id="MF_00088">
    <property type="entry name" value="KhpA"/>
    <property type="match status" value="1"/>
</dbReference>
<dbReference type="Gene3D" id="3.30.300.20">
    <property type="match status" value="1"/>
</dbReference>
<protein>
    <recommendedName>
        <fullName evidence="3">RNA-binding protein KhpA</fullName>
    </recommendedName>
    <alternativeName>
        <fullName evidence="3">KH-domain protein A</fullName>
    </alternativeName>
</protein>
<evidence type="ECO:0000313" key="4">
    <source>
        <dbReference type="EMBL" id="UUX34104.1"/>
    </source>
</evidence>
<reference evidence="4 5" key="1">
    <citation type="submission" date="2022-08" db="EMBL/GenBank/DDBJ databases">
        <title>Aerococcaceae sp. nov isolated from spoiled eye mask.</title>
        <authorList>
            <person name="Zhou G."/>
            <person name="Xie X.-B."/>
            <person name="Shi Q.-S."/>
            <person name="Wang Y.-S."/>
            <person name="Wen X."/>
            <person name="Peng H."/>
            <person name="Yang X.-J."/>
            <person name="Tao H.-B."/>
            <person name="Huang X.-M."/>
        </authorList>
    </citation>
    <scope>NUCLEOTIDE SEQUENCE [LARGE SCALE GENOMIC DNA]</scope>
    <source>
        <strain evidence="5">DM20194951</strain>
    </source>
</reference>
<dbReference type="InterPro" id="IPR009019">
    <property type="entry name" value="KH_sf_prok-type"/>
</dbReference>
<sequence length="86" mass="9722">MPNIEALLMTIIEPLVAYPDDLSIVVEDTDEFTEYHIHLNPEDIGRVIGKKGRVARAIRTIIYSIRTNDGKRSRVVIANDNEDETA</sequence>
<keyword evidence="2 3" id="KW-0694">RNA-binding</keyword>
<keyword evidence="1 3" id="KW-0963">Cytoplasm</keyword>
<keyword evidence="3" id="KW-0143">Chaperone</keyword>
<evidence type="ECO:0000256" key="3">
    <source>
        <dbReference type="HAMAP-Rule" id="MF_00088"/>
    </source>
</evidence>
<dbReference type="Pfam" id="PF13083">
    <property type="entry name" value="KH_KhpA-B"/>
    <property type="match status" value="1"/>
</dbReference>
<evidence type="ECO:0000313" key="5">
    <source>
        <dbReference type="Proteomes" id="UP001315967"/>
    </source>
</evidence>
<dbReference type="PANTHER" id="PTHR34654">
    <property type="entry name" value="UPF0109 PROTEIN SCO5592"/>
    <property type="match status" value="1"/>
</dbReference>
<keyword evidence="3" id="KW-0961">Cell wall biogenesis/degradation</keyword>
<dbReference type="EMBL" id="CP102453">
    <property type="protein sequence ID" value="UUX34104.1"/>
    <property type="molecule type" value="Genomic_DNA"/>
</dbReference>
<dbReference type="SUPFAM" id="SSF54814">
    <property type="entry name" value="Prokaryotic type KH domain (KH-domain type II)"/>
    <property type="match status" value="1"/>
</dbReference>
<keyword evidence="3" id="KW-0133">Cell shape</keyword>
<name>A0ABY5P5T9_9LACT</name>
<dbReference type="RefSeq" id="WP_313793607.1">
    <property type="nucleotide sequence ID" value="NZ_CP102453.1"/>
</dbReference>
<comment type="subunit">
    <text evidence="3">Forms a complex with KhpB.</text>
</comment>
<comment type="subcellular location">
    <subcellularLocation>
        <location evidence="3">Cytoplasm</location>
    </subcellularLocation>
</comment>
<comment type="similarity">
    <text evidence="3">Belongs to the KhpA RNA-binding protein family.</text>
</comment>
<evidence type="ECO:0000256" key="2">
    <source>
        <dbReference type="ARBA" id="ARBA00022884"/>
    </source>
</evidence>
<dbReference type="Proteomes" id="UP001315967">
    <property type="component" value="Chromosome"/>
</dbReference>
<organism evidence="4 5">
    <name type="scientific">Fundicoccus culcitae</name>
    <dbReference type="NCBI Taxonomy" id="2969821"/>
    <lineage>
        <taxon>Bacteria</taxon>
        <taxon>Bacillati</taxon>
        <taxon>Bacillota</taxon>
        <taxon>Bacilli</taxon>
        <taxon>Lactobacillales</taxon>
        <taxon>Aerococcaceae</taxon>
        <taxon>Fundicoccus</taxon>
    </lineage>
</organism>
<gene>
    <name evidence="3" type="primary">khpA</name>
    <name evidence="4" type="ORF">NRE15_00080</name>
</gene>
<proteinExistence type="inferred from homology"/>
<dbReference type="InterPro" id="IPR015946">
    <property type="entry name" value="KH_dom-like_a/b"/>
</dbReference>
<dbReference type="InterPro" id="IPR020627">
    <property type="entry name" value="KhpA"/>
</dbReference>
<evidence type="ECO:0000256" key="1">
    <source>
        <dbReference type="ARBA" id="ARBA00022490"/>
    </source>
</evidence>
<dbReference type="PANTHER" id="PTHR34654:SF1">
    <property type="entry name" value="RNA-BINDING PROTEIN KHPA"/>
    <property type="match status" value="1"/>
</dbReference>
<dbReference type="CDD" id="cd22533">
    <property type="entry name" value="KH-II_YlqC-like"/>
    <property type="match status" value="1"/>
</dbReference>
<accession>A0ABY5P5T9</accession>